<feature type="region of interest" description="Disordered" evidence="1">
    <location>
        <begin position="236"/>
        <end position="266"/>
    </location>
</feature>
<feature type="compositionally biased region" description="Polar residues" evidence="1">
    <location>
        <begin position="177"/>
        <end position="188"/>
    </location>
</feature>
<feature type="compositionally biased region" description="Basic and acidic residues" evidence="1">
    <location>
        <begin position="18"/>
        <end position="48"/>
    </location>
</feature>
<feature type="compositionally biased region" description="Polar residues" evidence="1">
    <location>
        <begin position="108"/>
        <end position="121"/>
    </location>
</feature>
<sequence length="497" mass="54132">MNKDRINPFASSANGGGGRERFPPLDDFFAVKETVEDDGQSRRERDSFRTPNESPAISASDSMANFSLELSIDGKAALAQDQFRVSKYGLDCLSRSQDETQSDDAKRSNINSSTPTKQQQSEWERIMLENTMNVSLCSMRTKSDGRTSPGRCSISGSFLFDSDVMESLATPQRIRAKQTSSSDKTSGVTKLRGQYQEEDSPASDESPSKLETLRSGTAEDFQHMFETALRFNEDFDESKSQSDISPITKHSSSGGGKDKSSSISFDSGVGLEKLDRVASPIHKQIKDSSFSCMDSNVSFIGSNSSPQFSVSDDEKSVTSIPPSPLAGTQSESQCSPPRPIVRTTSVPFDESEKKATTFVPFDESFANEPGYEAMTSMGGGDEAMTNDPLALVTSNSVELISTKDQYTNLTAVTTEESHDAQLISLSTSGIGPRGLGRSFGTNLAFRLNSQAAHDGDESTDLEDEANRRGVRLNRLSKLKELGLSPSIYRARENLCDF</sequence>
<feature type="region of interest" description="Disordered" evidence="1">
    <location>
        <begin position="1"/>
        <end position="63"/>
    </location>
</feature>
<dbReference type="Proteomes" id="UP000266841">
    <property type="component" value="Unassembled WGS sequence"/>
</dbReference>
<organism evidence="2 3">
    <name type="scientific">Thalassiosira oceanica</name>
    <name type="common">Marine diatom</name>
    <dbReference type="NCBI Taxonomy" id="159749"/>
    <lineage>
        <taxon>Eukaryota</taxon>
        <taxon>Sar</taxon>
        <taxon>Stramenopiles</taxon>
        <taxon>Ochrophyta</taxon>
        <taxon>Bacillariophyta</taxon>
        <taxon>Coscinodiscophyceae</taxon>
        <taxon>Thalassiosirophycidae</taxon>
        <taxon>Thalassiosirales</taxon>
        <taxon>Thalassiosiraceae</taxon>
        <taxon>Thalassiosira</taxon>
    </lineage>
</organism>
<name>K0TFC3_THAOC</name>
<feature type="compositionally biased region" description="Polar residues" evidence="1">
    <location>
        <begin position="241"/>
        <end position="250"/>
    </location>
</feature>
<feature type="region of interest" description="Disordered" evidence="1">
    <location>
        <begin position="303"/>
        <end position="344"/>
    </location>
</feature>
<dbReference type="eggNOG" id="ENOG502QZ0R">
    <property type="taxonomic scope" value="Eukaryota"/>
</dbReference>
<feature type="compositionally biased region" description="Polar residues" evidence="1">
    <location>
        <begin position="326"/>
        <end position="335"/>
    </location>
</feature>
<feature type="region of interest" description="Disordered" evidence="1">
    <location>
        <begin position="95"/>
        <end position="122"/>
    </location>
</feature>
<keyword evidence="3" id="KW-1185">Reference proteome</keyword>
<comment type="caution">
    <text evidence="2">The sequence shown here is derived from an EMBL/GenBank/DDBJ whole genome shotgun (WGS) entry which is preliminary data.</text>
</comment>
<dbReference type="OMA" id="IEYSITH"/>
<feature type="region of interest" description="Disordered" evidence="1">
    <location>
        <begin position="171"/>
        <end position="212"/>
    </location>
</feature>
<evidence type="ECO:0000256" key="1">
    <source>
        <dbReference type="SAM" id="MobiDB-lite"/>
    </source>
</evidence>
<accession>K0TFC3</accession>
<protein>
    <submittedName>
        <fullName evidence="2">Uncharacterized protein</fullName>
    </submittedName>
</protein>
<proteinExistence type="predicted"/>
<evidence type="ECO:0000313" key="3">
    <source>
        <dbReference type="Proteomes" id="UP000266841"/>
    </source>
</evidence>
<reference evidence="2 3" key="1">
    <citation type="journal article" date="2012" name="Genome Biol.">
        <title>Genome and low-iron response of an oceanic diatom adapted to chronic iron limitation.</title>
        <authorList>
            <person name="Lommer M."/>
            <person name="Specht M."/>
            <person name="Roy A.S."/>
            <person name="Kraemer L."/>
            <person name="Andreson R."/>
            <person name="Gutowska M.A."/>
            <person name="Wolf J."/>
            <person name="Bergner S.V."/>
            <person name="Schilhabel M.B."/>
            <person name="Klostermeier U.C."/>
            <person name="Beiko R.G."/>
            <person name="Rosenstiel P."/>
            <person name="Hippler M."/>
            <person name="Laroche J."/>
        </authorList>
    </citation>
    <scope>NUCLEOTIDE SEQUENCE [LARGE SCALE GENOMIC DNA]</scope>
    <source>
        <strain evidence="2 3">CCMP1005</strain>
    </source>
</reference>
<evidence type="ECO:0000313" key="2">
    <source>
        <dbReference type="EMBL" id="EJK72251.1"/>
    </source>
</evidence>
<dbReference type="AlphaFoldDB" id="K0TFC3"/>
<feature type="compositionally biased region" description="Polar residues" evidence="1">
    <location>
        <begin position="49"/>
        <end position="63"/>
    </location>
</feature>
<dbReference type="EMBL" id="AGNL01006131">
    <property type="protein sequence ID" value="EJK72251.1"/>
    <property type="molecule type" value="Genomic_DNA"/>
</dbReference>
<gene>
    <name evidence="2" type="ORF">THAOC_06231</name>
</gene>
<dbReference type="OrthoDB" id="10687865at2759"/>